<organism evidence="14 15">
    <name type="scientific">Dinothrombium tinctorium</name>
    <dbReference type="NCBI Taxonomy" id="1965070"/>
    <lineage>
        <taxon>Eukaryota</taxon>
        <taxon>Metazoa</taxon>
        <taxon>Ecdysozoa</taxon>
        <taxon>Arthropoda</taxon>
        <taxon>Chelicerata</taxon>
        <taxon>Arachnida</taxon>
        <taxon>Acari</taxon>
        <taxon>Acariformes</taxon>
        <taxon>Trombidiformes</taxon>
        <taxon>Prostigmata</taxon>
        <taxon>Anystina</taxon>
        <taxon>Parasitengona</taxon>
        <taxon>Trombidioidea</taxon>
        <taxon>Trombidiidae</taxon>
        <taxon>Dinothrombium</taxon>
    </lineage>
</organism>
<dbReference type="InterPro" id="IPR037608">
    <property type="entry name" value="STIM1/2"/>
</dbReference>
<gene>
    <name evidence="14" type="ORF">B4U79_15021</name>
</gene>
<evidence type="ECO:0000256" key="6">
    <source>
        <dbReference type="ARBA" id="ARBA00022729"/>
    </source>
</evidence>
<dbReference type="GO" id="GO:0005246">
    <property type="term" value="F:calcium channel regulator activity"/>
    <property type="evidence" value="ECO:0007669"/>
    <property type="project" value="InterPro"/>
</dbReference>
<dbReference type="InterPro" id="IPR032393">
    <property type="entry name" value="SOAR_STIM1/2"/>
</dbReference>
<feature type="non-terminal residue" evidence="14">
    <location>
        <position position="481"/>
    </location>
</feature>
<dbReference type="InterPro" id="IPR013761">
    <property type="entry name" value="SAM/pointed_sf"/>
</dbReference>
<dbReference type="Pfam" id="PF07647">
    <property type="entry name" value="SAM_2"/>
    <property type="match status" value="1"/>
</dbReference>
<dbReference type="CDD" id="cd11722">
    <property type="entry name" value="SOAR"/>
    <property type="match status" value="1"/>
</dbReference>
<dbReference type="Pfam" id="PF16533">
    <property type="entry name" value="SOAR"/>
    <property type="match status" value="1"/>
</dbReference>
<dbReference type="PROSITE" id="PS50105">
    <property type="entry name" value="SAM_DOMAIN"/>
    <property type="match status" value="1"/>
</dbReference>
<keyword evidence="8" id="KW-1133">Transmembrane helix</keyword>
<dbReference type="Gene3D" id="1.10.287.3550">
    <property type="match status" value="1"/>
</dbReference>
<evidence type="ECO:0000256" key="2">
    <source>
        <dbReference type="ARBA" id="ARBA00022448"/>
    </source>
</evidence>
<dbReference type="SMART" id="SM00454">
    <property type="entry name" value="SAM"/>
    <property type="match status" value="1"/>
</dbReference>
<dbReference type="FunFam" id="1.10.238.180:FF:000001">
    <property type="entry name" value="Stromal interaction molecule 1"/>
    <property type="match status" value="1"/>
</dbReference>
<proteinExistence type="predicted"/>
<comment type="caution">
    <text evidence="14">The sequence shown here is derived from an EMBL/GenBank/DDBJ whole genome shotgun (WGS) entry which is preliminary data.</text>
</comment>
<dbReference type="AlphaFoldDB" id="A0A3S3RIU8"/>
<evidence type="ECO:0000256" key="1">
    <source>
        <dbReference type="ARBA" id="ARBA00004479"/>
    </source>
</evidence>
<dbReference type="STRING" id="1965070.A0A3S3RIU8"/>
<evidence type="ECO:0000259" key="13">
    <source>
        <dbReference type="PROSITE" id="PS50105"/>
    </source>
</evidence>
<dbReference type="PANTHER" id="PTHR15136">
    <property type="entry name" value="STROMAL INTERACTION MOLECULE HOMOLOG"/>
    <property type="match status" value="1"/>
</dbReference>
<reference evidence="14 15" key="1">
    <citation type="journal article" date="2018" name="Gigascience">
        <title>Genomes of trombidid mites reveal novel predicted allergens and laterally-transferred genes associated with secondary metabolism.</title>
        <authorList>
            <person name="Dong X."/>
            <person name="Chaisiri K."/>
            <person name="Xia D."/>
            <person name="Armstrong S.D."/>
            <person name="Fang Y."/>
            <person name="Donnelly M.J."/>
            <person name="Kadowaki T."/>
            <person name="McGarry J.W."/>
            <person name="Darby A.C."/>
            <person name="Makepeace B.L."/>
        </authorList>
    </citation>
    <scope>NUCLEOTIDE SEQUENCE [LARGE SCALE GENOMIC DNA]</scope>
    <source>
        <strain evidence="14">UoL-WK</strain>
    </source>
</reference>
<keyword evidence="3" id="KW-0109">Calcium transport</keyword>
<evidence type="ECO:0000256" key="11">
    <source>
        <dbReference type="ARBA" id="ARBA00023136"/>
    </source>
</evidence>
<keyword evidence="11" id="KW-0472">Membrane</keyword>
<dbReference type="GO" id="GO:0006874">
    <property type="term" value="P:intracellular calcium ion homeostasis"/>
    <property type="evidence" value="ECO:0007669"/>
    <property type="project" value="TreeGrafter"/>
</dbReference>
<keyword evidence="9 12" id="KW-0175">Coiled coil</keyword>
<dbReference type="Gene3D" id="1.10.150.50">
    <property type="entry name" value="Transcription Factor, Ets-1"/>
    <property type="match status" value="1"/>
</dbReference>
<evidence type="ECO:0000256" key="10">
    <source>
        <dbReference type="ARBA" id="ARBA00023065"/>
    </source>
</evidence>
<keyword evidence="6" id="KW-0732">Signal</keyword>
<dbReference type="Gene3D" id="1.20.5.340">
    <property type="match status" value="1"/>
</dbReference>
<evidence type="ECO:0000256" key="3">
    <source>
        <dbReference type="ARBA" id="ARBA00022568"/>
    </source>
</evidence>
<evidence type="ECO:0000313" key="15">
    <source>
        <dbReference type="Proteomes" id="UP000285301"/>
    </source>
</evidence>
<sequence>WDCEQLDYCSDKAGFEAIRWLHRKLDDDANGNVDIAESDEFLRDELKYENSHERHKAFHGNDKQISVDELWSAWKVSEVHNWTVEQTVEWLSTNVELPQYADLFINHGINGTFLPRLASSFAIGYGIKDPIHRQKIALKAMDVVLFGPPKHHNFVKDVLLALSLIIAAGGCWFAYVQHTRSQSHLKKMLKDMESLQRAEDQLTQLQRELDKAQQEQIRVVSEKKTLEEKLKATEVERHFVEKANGFAKEKSLPNISDFNRIYELEAELNEIKQQLNRAETALKSKSWVPPQELQNWLKITFKIESQNIEIKRRTAILQMESAKRACEKLNRTRSSFLGSFKVAHGSTIDEVDQQLIEAKASLSKVISEIQERTVRWREIQQLCGFSILDSSITPSTVAATNSSSTNITRNNSECSLDSESSFQSSLLSETNSLGKNEKRNSRKSFNLQTTNNLLVDEMSSISNMVDFLLPVNFWIIGDKKK</sequence>
<evidence type="ECO:0000256" key="7">
    <source>
        <dbReference type="ARBA" id="ARBA00022837"/>
    </source>
</evidence>
<dbReference type="Proteomes" id="UP000285301">
    <property type="component" value="Unassembled WGS sequence"/>
</dbReference>
<feature type="non-terminal residue" evidence="14">
    <location>
        <position position="1"/>
    </location>
</feature>
<dbReference type="InterPro" id="IPR001660">
    <property type="entry name" value="SAM"/>
</dbReference>
<feature type="coiled-coil region" evidence="12">
    <location>
        <begin position="185"/>
        <end position="281"/>
    </location>
</feature>
<evidence type="ECO:0000256" key="9">
    <source>
        <dbReference type="ARBA" id="ARBA00023054"/>
    </source>
</evidence>
<dbReference type="EMBL" id="NCKU01008946">
    <property type="protein sequence ID" value="RWS01575.1"/>
    <property type="molecule type" value="Genomic_DNA"/>
</dbReference>
<dbReference type="SUPFAM" id="SSF47769">
    <property type="entry name" value="SAM/Pointed domain"/>
    <property type="match status" value="1"/>
</dbReference>
<dbReference type="GO" id="GO:0005783">
    <property type="term" value="C:endoplasmic reticulum"/>
    <property type="evidence" value="ECO:0007669"/>
    <property type="project" value="TreeGrafter"/>
</dbReference>
<keyword evidence="2" id="KW-0813">Transport</keyword>
<comment type="subcellular location">
    <subcellularLocation>
        <location evidence="1">Membrane</location>
        <topology evidence="1">Single-pass type I membrane protein</topology>
    </subcellularLocation>
</comment>
<evidence type="ECO:0000256" key="12">
    <source>
        <dbReference type="SAM" id="Coils"/>
    </source>
</evidence>
<keyword evidence="15" id="KW-1185">Reference proteome</keyword>
<dbReference type="GO" id="GO:0051049">
    <property type="term" value="P:regulation of transport"/>
    <property type="evidence" value="ECO:0007669"/>
    <property type="project" value="UniProtKB-ARBA"/>
</dbReference>
<dbReference type="Pfam" id="PF25578">
    <property type="entry name" value="EF-hand_STIM1"/>
    <property type="match status" value="1"/>
</dbReference>
<dbReference type="GO" id="GO:0005509">
    <property type="term" value="F:calcium ion binding"/>
    <property type="evidence" value="ECO:0007669"/>
    <property type="project" value="TreeGrafter"/>
</dbReference>
<keyword evidence="10" id="KW-0406">Ion transport</keyword>
<keyword evidence="4" id="KW-0812">Transmembrane</keyword>
<evidence type="ECO:0000256" key="4">
    <source>
        <dbReference type="ARBA" id="ARBA00022692"/>
    </source>
</evidence>
<evidence type="ECO:0000313" key="14">
    <source>
        <dbReference type="EMBL" id="RWS01575.1"/>
    </source>
</evidence>
<dbReference type="GO" id="GO:0002115">
    <property type="term" value="P:store-operated calcium entry"/>
    <property type="evidence" value="ECO:0007669"/>
    <property type="project" value="TreeGrafter"/>
</dbReference>
<dbReference type="PANTHER" id="PTHR15136:SF5">
    <property type="entry name" value="STROMAL INTERACTION MOLECULE HOMOLOG"/>
    <property type="match status" value="1"/>
</dbReference>
<name>A0A3S3RIU8_9ACAR</name>
<evidence type="ECO:0000256" key="5">
    <source>
        <dbReference type="ARBA" id="ARBA00022723"/>
    </source>
</evidence>
<feature type="domain" description="SAM" evidence="13">
    <location>
        <begin position="82"/>
        <end position="136"/>
    </location>
</feature>
<dbReference type="InterPro" id="IPR057835">
    <property type="entry name" value="EF-hand_STIM1/2"/>
</dbReference>
<accession>A0A3S3RIU8</accession>
<keyword evidence="5" id="KW-0479">Metal-binding</keyword>
<evidence type="ECO:0000256" key="8">
    <source>
        <dbReference type="ARBA" id="ARBA00022989"/>
    </source>
</evidence>
<keyword evidence="7" id="KW-0106">Calcium</keyword>
<protein>
    <submittedName>
        <fullName evidence="14">Stromal interaction molecule-like protein</fullName>
    </submittedName>
</protein>
<dbReference type="OrthoDB" id="9986177at2759"/>
<dbReference type="Gene3D" id="1.10.238.180">
    <property type="match status" value="1"/>
</dbReference>
<dbReference type="GO" id="GO:0005886">
    <property type="term" value="C:plasma membrane"/>
    <property type="evidence" value="ECO:0007669"/>
    <property type="project" value="TreeGrafter"/>
</dbReference>